<proteinExistence type="predicted"/>
<dbReference type="RefSeq" id="XP_031920203.1">
    <property type="nucleotide sequence ID" value="XM_032069543.1"/>
</dbReference>
<dbReference type="EMBL" id="ML738139">
    <property type="protein sequence ID" value="KAE8357122.1"/>
    <property type="molecule type" value="Genomic_DNA"/>
</dbReference>
<accession>A0A5N6ZHJ4</accession>
<organism evidence="1 2">
    <name type="scientific">Aspergillus caelatus</name>
    <dbReference type="NCBI Taxonomy" id="61420"/>
    <lineage>
        <taxon>Eukaryota</taxon>
        <taxon>Fungi</taxon>
        <taxon>Dikarya</taxon>
        <taxon>Ascomycota</taxon>
        <taxon>Pezizomycotina</taxon>
        <taxon>Eurotiomycetes</taxon>
        <taxon>Eurotiomycetidae</taxon>
        <taxon>Eurotiales</taxon>
        <taxon>Aspergillaceae</taxon>
        <taxon>Aspergillus</taxon>
        <taxon>Aspergillus subgen. Circumdati</taxon>
    </lineage>
</organism>
<dbReference type="AlphaFoldDB" id="A0A5N6ZHJ4"/>
<sequence>MATAGWVYLELRWVCVNCVKHRYIDTVHAPEGPTYLQPILVAVHASQMSSCTVTVTMVDISIPLHVWSTCRPHPEDVKPTLKLSASGLVVNSRGKSITPSLVCRLMNQACRDLICTLTHPSLSNHFYPIIAPSGVVYEVSSRQDVTSINNMRHDLTPFPMNQGQCRTLSV</sequence>
<keyword evidence="2" id="KW-1185">Reference proteome</keyword>
<evidence type="ECO:0000313" key="2">
    <source>
        <dbReference type="Proteomes" id="UP000326268"/>
    </source>
</evidence>
<protein>
    <submittedName>
        <fullName evidence="1">Uncharacterized protein</fullName>
    </submittedName>
</protein>
<evidence type="ECO:0000313" key="1">
    <source>
        <dbReference type="EMBL" id="KAE8357122.1"/>
    </source>
</evidence>
<dbReference type="GeneID" id="43653989"/>
<dbReference type="Proteomes" id="UP000326268">
    <property type="component" value="Unassembled WGS sequence"/>
</dbReference>
<gene>
    <name evidence="1" type="ORF">BDV27DRAFT_139901</name>
</gene>
<reference evidence="1 2" key="1">
    <citation type="submission" date="2019-04" db="EMBL/GenBank/DDBJ databases">
        <title>Friends and foes A comparative genomics studyof 23 Aspergillus species from section Flavi.</title>
        <authorList>
            <consortium name="DOE Joint Genome Institute"/>
            <person name="Kjaerbolling I."/>
            <person name="Vesth T."/>
            <person name="Frisvad J.C."/>
            <person name="Nybo J.L."/>
            <person name="Theobald S."/>
            <person name="Kildgaard S."/>
            <person name="Isbrandt T."/>
            <person name="Kuo A."/>
            <person name="Sato A."/>
            <person name="Lyhne E.K."/>
            <person name="Kogle M.E."/>
            <person name="Wiebenga A."/>
            <person name="Kun R.S."/>
            <person name="Lubbers R.J."/>
            <person name="Makela M.R."/>
            <person name="Barry K."/>
            <person name="Chovatia M."/>
            <person name="Clum A."/>
            <person name="Daum C."/>
            <person name="Haridas S."/>
            <person name="He G."/>
            <person name="LaButti K."/>
            <person name="Lipzen A."/>
            <person name="Mondo S."/>
            <person name="Riley R."/>
            <person name="Salamov A."/>
            <person name="Simmons B.A."/>
            <person name="Magnuson J.K."/>
            <person name="Henrissat B."/>
            <person name="Mortensen U.H."/>
            <person name="Larsen T.O."/>
            <person name="Devries R.P."/>
            <person name="Grigoriev I.V."/>
            <person name="Machida M."/>
            <person name="Baker S.E."/>
            <person name="Andersen M.R."/>
        </authorList>
    </citation>
    <scope>NUCLEOTIDE SEQUENCE [LARGE SCALE GENOMIC DNA]</scope>
    <source>
        <strain evidence="1 2">CBS 763.97</strain>
    </source>
</reference>
<name>A0A5N6ZHJ4_9EURO</name>